<feature type="domain" description="Large ribosomal subunit protein uL5 C-terminal" evidence="10">
    <location>
        <begin position="56"/>
        <end position="130"/>
    </location>
</feature>
<keyword evidence="12" id="KW-1185">Reference proteome</keyword>
<dbReference type="HAMAP" id="MF_01333_A">
    <property type="entry name" value="Ribosomal_uL5_A"/>
    <property type="match status" value="1"/>
</dbReference>
<evidence type="ECO:0000313" key="12">
    <source>
        <dbReference type="Proteomes" id="UP000646946"/>
    </source>
</evidence>
<organism evidence="11 12">
    <name type="scientific">Candidatus Naiadarchaeum limnaeum</name>
    <dbReference type="NCBI Taxonomy" id="2756139"/>
    <lineage>
        <taxon>Archaea</taxon>
        <taxon>Candidatus Undinarchaeota</taxon>
        <taxon>Candidatus Undinarchaeia</taxon>
        <taxon>Candidatus Naiadarchaeales</taxon>
        <taxon>Candidatus Naiadarchaeaceae</taxon>
        <taxon>Candidatus Naiadarchaeum</taxon>
    </lineage>
</organism>
<dbReference type="GO" id="GO:0003735">
    <property type="term" value="F:structural constituent of ribosome"/>
    <property type="evidence" value="ECO:0007669"/>
    <property type="project" value="InterPro"/>
</dbReference>
<dbReference type="InterPro" id="IPR022804">
    <property type="entry name" value="Ribosomal_uL5_arc"/>
</dbReference>
<dbReference type="GO" id="GO:0019843">
    <property type="term" value="F:rRNA binding"/>
    <property type="evidence" value="ECO:0007669"/>
    <property type="project" value="UniProtKB-UniRule"/>
</dbReference>
<dbReference type="GO" id="GO:1990904">
    <property type="term" value="C:ribonucleoprotein complex"/>
    <property type="evidence" value="ECO:0007669"/>
    <property type="project" value="UniProtKB-KW"/>
</dbReference>
<dbReference type="Gene3D" id="3.30.1440.10">
    <property type="match status" value="1"/>
</dbReference>
<dbReference type="PIRSF" id="PIRSF002161">
    <property type="entry name" value="Ribosomal_L5"/>
    <property type="match status" value="1"/>
</dbReference>
<dbReference type="GO" id="GO:0005840">
    <property type="term" value="C:ribosome"/>
    <property type="evidence" value="ECO:0007669"/>
    <property type="project" value="UniProtKB-KW"/>
</dbReference>
<dbReference type="AlphaFoldDB" id="A0A832UNK9"/>
<proteinExistence type="inferred from homology"/>
<sequence>MNSIRINKVSLNIGVGDSGEKLQKAERLLRELTGQKPVRTYGKKTISEWNVKKFAPIGVKVTLRGENAKKFLERAFVAVENIVRQEQFDSQGNLSFGVKEYIELPGAKYDPDVGMFGFDVNVNLDRMGYRIARRKYAKRKIPSKLRISQEEAKKFFEENFKVKVQSEA</sequence>
<dbReference type="Proteomes" id="UP000646946">
    <property type="component" value="Unassembled WGS sequence"/>
</dbReference>
<evidence type="ECO:0000256" key="6">
    <source>
        <dbReference type="ARBA" id="ARBA00023274"/>
    </source>
</evidence>
<comment type="function">
    <text evidence="7">This is 1 of the proteins that bind and probably mediate the attachment of the 5S RNA into the large ribosomal subunit, where it forms part of the central protuberance. In the 70S ribosome it contacts protein S13 of the 30S subunit (bridge B1b), connecting the 2 subunits; this bridge is implicated in subunit movement. May contact the P site tRNA; the 5S rRNA and some of its associated proteins might help stabilize positioning of ribosome-bound tRNAs.</text>
</comment>
<keyword evidence="3 7" id="KW-0699">rRNA-binding</keyword>
<evidence type="ECO:0000256" key="4">
    <source>
        <dbReference type="ARBA" id="ARBA00022884"/>
    </source>
</evidence>
<dbReference type="InterPro" id="IPR031309">
    <property type="entry name" value="Ribosomal_uL5_C"/>
</dbReference>
<keyword evidence="2 7" id="KW-0820">tRNA-binding</keyword>
<feature type="domain" description="Large ribosomal subunit protein uL5 N-terminal" evidence="9">
    <location>
        <begin position="1"/>
        <end position="51"/>
    </location>
</feature>
<evidence type="ECO:0000256" key="8">
    <source>
        <dbReference type="RuleBase" id="RU003930"/>
    </source>
</evidence>
<evidence type="ECO:0000259" key="9">
    <source>
        <dbReference type="Pfam" id="PF00281"/>
    </source>
</evidence>
<accession>A0A832UNK9</accession>
<keyword evidence="4 7" id="KW-0694">RNA-binding</keyword>
<dbReference type="Pfam" id="PF00673">
    <property type="entry name" value="Ribosomal_L5_C"/>
    <property type="match status" value="1"/>
</dbReference>
<dbReference type="GO" id="GO:0000049">
    <property type="term" value="F:tRNA binding"/>
    <property type="evidence" value="ECO:0007669"/>
    <property type="project" value="UniProtKB-UniRule"/>
</dbReference>
<evidence type="ECO:0000256" key="3">
    <source>
        <dbReference type="ARBA" id="ARBA00022730"/>
    </source>
</evidence>
<comment type="caution">
    <text evidence="11">The sequence shown here is derived from an EMBL/GenBank/DDBJ whole genome shotgun (WGS) entry which is preliminary data.</text>
</comment>
<evidence type="ECO:0000256" key="5">
    <source>
        <dbReference type="ARBA" id="ARBA00022980"/>
    </source>
</evidence>
<dbReference type="InterPro" id="IPR031310">
    <property type="entry name" value="Ribosomal_uL5_N"/>
</dbReference>
<dbReference type="Pfam" id="PF00281">
    <property type="entry name" value="Ribosomal_L5"/>
    <property type="match status" value="1"/>
</dbReference>
<gene>
    <name evidence="7" type="primary">rpl5</name>
    <name evidence="11" type="ORF">H1016_03070</name>
</gene>
<dbReference type="InterPro" id="IPR022803">
    <property type="entry name" value="Ribosomal_uL5_dom_sf"/>
</dbReference>
<keyword evidence="6 7" id="KW-0687">Ribonucleoprotein</keyword>
<dbReference type="FunFam" id="3.30.1440.10:FF:000002">
    <property type="entry name" value="60S ribosomal protein L11"/>
    <property type="match status" value="1"/>
</dbReference>
<evidence type="ECO:0000313" key="11">
    <source>
        <dbReference type="EMBL" id="HIK00494.1"/>
    </source>
</evidence>
<dbReference type="NCBIfam" id="NF003258">
    <property type="entry name" value="PRK04219.1"/>
    <property type="match status" value="1"/>
</dbReference>
<dbReference type="SUPFAM" id="SSF55282">
    <property type="entry name" value="RL5-like"/>
    <property type="match status" value="1"/>
</dbReference>
<comment type="subunit">
    <text evidence="7">Part of the 50S ribosomal subunit; contacts the 5S rRNA and probably tRNA. Forms a bridge to the 30S subunit in the 70S ribosome.</text>
</comment>
<evidence type="ECO:0000256" key="2">
    <source>
        <dbReference type="ARBA" id="ARBA00022555"/>
    </source>
</evidence>
<evidence type="ECO:0000259" key="10">
    <source>
        <dbReference type="Pfam" id="PF00673"/>
    </source>
</evidence>
<dbReference type="EMBL" id="DVAB01000024">
    <property type="protein sequence ID" value="HIK00494.1"/>
    <property type="molecule type" value="Genomic_DNA"/>
</dbReference>
<dbReference type="PANTHER" id="PTHR11994">
    <property type="entry name" value="60S RIBOSOMAL PROTEIN L11-RELATED"/>
    <property type="match status" value="1"/>
</dbReference>
<dbReference type="InterPro" id="IPR057266">
    <property type="entry name" value="Ribosomal_uL5_euk/arc-type"/>
</dbReference>
<protein>
    <recommendedName>
        <fullName evidence="7">Large ribosomal subunit protein uL5</fullName>
    </recommendedName>
</protein>
<name>A0A832UNK9_9ARCH</name>
<dbReference type="InterPro" id="IPR020929">
    <property type="entry name" value="Ribosomal_uL5_CS"/>
</dbReference>
<comment type="similarity">
    <text evidence="1 7 8">Belongs to the universal ribosomal protein uL5 family.</text>
</comment>
<dbReference type="GO" id="GO:0006412">
    <property type="term" value="P:translation"/>
    <property type="evidence" value="ECO:0007669"/>
    <property type="project" value="UniProtKB-UniRule"/>
</dbReference>
<reference evidence="11 12" key="1">
    <citation type="journal article" name="Nat. Commun.">
        <title>Undinarchaeota illuminate DPANN phylogeny and the impact of gene transfer on archaeal evolution.</title>
        <authorList>
            <person name="Dombrowski N."/>
            <person name="Williams T.A."/>
            <person name="Sun J."/>
            <person name="Woodcroft B.J."/>
            <person name="Lee J.H."/>
            <person name="Minh B.Q."/>
            <person name="Rinke C."/>
            <person name="Spang A."/>
        </authorList>
    </citation>
    <scope>NUCLEOTIDE SEQUENCE [LARGE SCALE GENOMIC DNA]</scope>
    <source>
        <strain evidence="11">MAG_bin1129</strain>
    </source>
</reference>
<keyword evidence="5 7" id="KW-0689">Ribosomal protein</keyword>
<evidence type="ECO:0000256" key="7">
    <source>
        <dbReference type="HAMAP-Rule" id="MF_01333"/>
    </source>
</evidence>
<evidence type="ECO:0000256" key="1">
    <source>
        <dbReference type="ARBA" id="ARBA00008553"/>
    </source>
</evidence>
<dbReference type="PROSITE" id="PS00358">
    <property type="entry name" value="RIBOSOMAL_L5"/>
    <property type="match status" value="1"/>
</dbReference>
<dbReference type="InterPro" id="IPR002132">
    <property type="entry name" value="Ribosomal_uL5"/>
</dbReference>